<protein>
    <submittedName>
        <fullName evidence="1">Cyclic pyranopterin monophosphate synthase accessory protein</fullName>
    </submittedName>
</protein>
<evidence type="ECO:0000313" key="1">
    <source>
        <dbReference type="EMBL" id="OIQ79525.1"/>
    </source>
</evidence>
<dbReference type="SUPFAM" id="SSF55040">
    <property type="entry name" value="Molybdenum cofactor biosynthesis protein C, MoaC"/>
    <property type="match status" value="1"/>
</dbReference>
<accession>A0A1J5QUF1</accession>
<name>A0A1J5QUF1_9ZZZZ</name>
<gene>
    <name evidence="1" type="primary">moaC_10</name>
    <name evidence="1" type="ORF">GALL_387310</name>
</gene>
<dbReference type="GO" id="GO:0006777">
    <property type="term" value="P:Mo-molybdopterin cofactor biosynthetic process"/>
    <property type="evidence" value="ECO:0007669"/>
    <property type="project" value="InterPro"/>
</dbReference>
<organism evidence="1">
    <name type="scientific">mine drainage metagenome</name>
    <dbReference type="NCBI Taxonomy" id="410659"/>
    <lineage>
        <taxon>unclassified sequences</taxon>
        <taxon>metagenomes</taxon>
        <taxon>ecological metagenomes</taxon>
    </lineage>
</organism>
<dbReference type="InterPro" id="IPR036522">
    <property type="entry name" value="MoaC_sf"/>
</dbReference>
<proteinExistence type="predicted"/>
<sequence>MWVVRYAGKGLTVCDDRCEAADRGMSITDVRLLEKHGGKSGDWVAGGAR</sequence>
<dbReference type="AlphaFoldDB" id="A0A1J5QUF1"/>
<dbReference type="EMBL" id="MLJW01001199">
    <property type="protein sequence ID" value="OIQ79525.1"/>
    <property type="molecule type" value="Genomic_DNA"/>
</dbReference>
<comment type="caution">
    <text evidence="1">The sequence shown here is derived from an EMBL/GenBank/DDBJ whole genome shotgun (WGS) entry which is preliminary data.</text>
</comment>
<reference evidence="1" key="1">
    <citation type="submission" date="2016-10" db="EMBL/GenBank/DDBJ databases">
        <title>Sequence of Gallionella enrichment culture.</title>
        <authorList>
            <person name="Poehlein A."/>
            <person name="Muehling M."/>
            <person name="Daniel R."/>
        </authorList>
    </citation>
    <scope>NUCLEOTIDE SEQUENCE</scope>
</reference>
<dbReference type="Gene3D" id="3.30.70.640">
    <property type="entry name" value="Molybdopterin cofactor biosynthesis C (MoaC) domain"/>
    <property type="match status" value="1"/>
</dbReference>